<reference evidence="1 2" key="1">
    <citation type="journal article" date="2018" name="Int. J. Syst. Evol. Microbiol.">
        <title>Bifidobacterium callitrichidarum sp. nov. from the faeces of the emperor tamarin (Saguinus imperator).</title>
        <authorList>
            <person name="Modesto M."/>
            <person name="Michelini S."/>
            <person name="Sansosti M.C."/>
            <person name="De Filippo C."/>
            <person name="Cavalieri D."/>
            <person name="Qvirist L."/>
            <person name="Andlid T."/>
            <person name="Spiezio C."/>
            <person name="Sandri C."/>
            <person name="Pascarelli S."/>
            <person name="Sgorbati B."/>
            <person name="Mattarelli P."/>
        </authorList>
    </citation>
    <scope>NUCLEOTIDE SEQUENCE [LARGE SCALE GENOMIC DNA]</scope>
    <source>
        <strain evidence="1 2">TRI 5</strain>
    </source>
</reference>
<evidence type="ECO:0000313" key="2">
    <source>
        <dbReference type="Proteomes" id="UP000245876"/>
    </source>
</evidence>
<gene>
    <name evidence="1" type="ORF">DF196_06770</name>
</gene>
<protein>
    <submittedName>
        <fullName evidence="1">Uncharacterized protein</fullName>
    </submittedName>
</protein>
<comment type="caution">
    <text evidence="1">The sequence shown here is derived from an EMBL/GenBank/DDBJ whole genome shotgun (WGS) entry which is preliminary data.</text>
</comment>
<accession>A0A2U2N9G7</accession>
<evidence type="ECO:0000313" key="1">
    <source>
        <dbReference type="EMBL" id="PWG65629.1"/>
    </source>
</evidence>
<dbReference type="AlphaFoldDB" id="A0A2U2N9G7"/>
<dbReference type="Proteomes" id="UP000245876">
    <property type="component" value="Unassembled WGS sequence"/>
</dbReference>
<keyword evidence="2" id="KW-1185">Reference proteome</keyword>
<proteinExistence type="predicted"/>
<dbReference type="RefSeq" id="WP_109057098.1">
    <property type="nucleotide sequence ID" value="NZ_QFFM01000012.1"/>
</dbReference>
<name>A0A2U2N9G7_9BIFI</name>
<organism evidence="1 2">
    <name type="scientific">Bifidobacterium callitrichidarum</name>
    <dbReference type="NCBI Taxonomy" id="2052941"/>
    <lineage>
        <taxon>Bacteria</taxon>
        <taxon>Bacillati</taxon>
        <taxon>Actinomycetota</taxon>
        <taxon>Actinomycetes</taxon>
        <taxon>Bifidobacteriales</taxon>
        <taxon>Bifidobacteriaceae</taxon>
        <taxon>Bifidobacterium</taxon>
    </lineage>
</organism>
<dbReference type="EMBL" id="QFFM01000012">
    <property type="protein sequence ID" value="PWG65629.1"/>
    <property type="molecule type" value="Genomic_DNA"/>
</dbReference>
<sequence length="80" mass="9192">MDTFEIISHEDNTTRKVIGYETLEKALLDMFEPDSYQGENDETGETYTTRDIVHKLVLKLADGQETDDLEAALDLEIKRL</sequence>